<comment type="caution">
    <text evidence="1">The sequence shown here is derived from an EMBL/GenBank/DDBJ whole genome shotgun (WGS) entry which is preliminary data.</text>
</comment>
<dbReference type="AlphaFoldDB" id="A0A4V2ZUT2"/>
<sequence length="296" mass="32471">MTASLQAKVPAERPVHPLTVALLADVTHACETLGAQFVLAGAGARDVQLWHIHGIKAPVATRDVDVAVCAVSWDFHHRLVDTLLASGHFQHDAKAQQKLLFRREGDEFSVELDLVPFGPIEAPPGEIAWPPEGDIVMTVLGFQEAVDTAQLVEIGEGLVVPVVSLPAFVLLKLMAWKDRRTIKNTDASDLLFVMRKYFYAGNEERVYEEALDLLEACDFNVEIASAGMLARDARDVANNTTREAVRAMLQSPETYTTLQADLLARAVTHMFGEYVDDSHALLEAFRAQFVIDAPGA</sequence>
<keyword evidence="1" id="KW-0808">Transferase</keyword>
<dbReference type="InterPro" id="IPR014513">
    <property type="entry name" value="UCP021525"/>
</dbReference>
<organism evidence="1 2">
    <name type="scientific">Paraburkholderia guartelaensis</name>
    <dbReference type="NCBI Taxonomy" id="2546446"/>
    <lineage>
        <taxon>Bacteria</taxon>
        <taxon>Pseudomonadati</taxon>
        <taxon>Pseudomonadota</taxon>
        <taxon>Betaproteobacteria</taxon>
        <taxon>Burkholderiales</taxon>
        <taxon>Burkholderiaceae</taxon>
        <taxon>Paraburkholderia</taxon>
    </lineage>
</organism>
<dbReference type="PIRSF" id="PIRSF021525">
    <property type="entry name" value="UCP021525"/>
    <property type="match status" value="1"/>
</dbReference>
<reference evidence="1 2" key="1">
    <citation type="submission" date="2019-03" db="EMBL/GenBank/DDBJ databases">
        <title>Paraburkholderia sp. isolated from native Mimosa gymnas in Guartela State Park, Brazil.</title>
        <authorList>
            <person name="Paulitsch F."/>
            <person name="Hungria M."/>
            <person name="Delamuta J.R.M."/>
            <person name="Ribeiro R.A."/>
            <person name="Dall'Agnol R."/>
            <person name="Silva J.S.B."/>
        </authorList>
    </citation>
    <scope>NUCLEOTIDE SEQUENCE [LARGE SCALE GENOMIC DNA]</scope>
    <source>
        <strain evidence="1 2">CNPSo 3008</strain>
    </source>
</reference>
<protein>
    <submittedName>
        <fullName evidence="1">Nucleotidyltransferase</fullName>
    </submittedName>
</protein>
<evidence type="ECO:0000313" key="1">
    <source>
        <dbReference type="EMBL" id="TDG02322.1"/>
    </source>
</evidence>
<name>A0A4V2ZUT2_9BURK</name>
<dbReference type="InterPro" id="IPR014942">
    <property type="entry name" value="AbiEii"/>
</dbReference>
<dbReference type="EMBL" id="SMOD01000066">
    <property type="protein sequence ID" value="TDG02322.1"/>
    <property type="molecule type" value="Genomic_DNA"/>
</dbReference>
<evidence type="ECO:0000313" key="2">
    <source>
        <dbReference type="Proteomes" id="UP000295606"/>
    </source>
</evidence>
<proteinExistence type="predicted"/>
<gene>
    <name evidence="1" type="ORF">E1N52_40215</name>
</gene>
<dbReference type="Pfam" id="PF08843">
    <property type="entry name" value="AbiEii"/>
    <property type="match status" value="1"/>
</dbReference>
<accession>A0A4V2ZUT2</accession>
<dbReference type="OrthoDB" id="5918411at2"/>
<dbReference type="Proteomes" id="UP000295606">
    <property type="component" value="Unassembled WGS sequence"/>
</dbReference>
<dbReference type="RefSeq" id="WP_133190368.1">
    <property type="nucleotide sequence ID" value="NZ_SMOD01000066.1"/>
</dbReference>
<dbReference type="GO" id="GO:0016740">
    <property type="term" value="F:transferase activity"/>
    <property type="evidence" value="ECO:0007669"/>
    <property type="project" value="UniProtKB-KW"/>
</dbReference>